<proteinExistence type="predicted"/>
<dbReference type="Pfam" id="PF12697">
    <property type="entry name" value="Abhydrolase_6"/>
    <property type="match status" value="1"/>
</dbReference>
<keyword evidence="3" id="KW-1185">Reference proteome</keyword>
<feature type="domain" description="AB hydrolase-1" evidence="1">
    <location>
        <begin position="40"/>
        <end position="310"/>
    </location>
</feature>
<reference evidence="2 3" key="1">
    <citation type="submission" date="2016-10" db="EMBL/GenBank/DDBJ databases">
        <title>Genome sequence of the ascomycete fungus Penicillium subrubescens.</title>
        <authorList>
            <person name="De Vries R.P."/>
            <person name="Peng M."/>
            <person name="Dilokpimol A."/>
            <person name="Hilden K."/>
            <person name="Makela M.R."/>
            <person name="Grigoriev I."/>
            <person name="Riley R."/>
            <person name="Granchi Z."/>
        </authorList>
    </citation>
    <scope>NUCLEOTIDE SEQUENCE [LARGE SCALE GENOMIC DNA]</scope>
    <source>
        <strain evidence="2 3">CBS 132785</strain>
    </source>
</reference>
<evidence type="ECO:0000313" key="2">
    <source>
        <dbReference type="EMBL" id="OKP06512.1"/>
    </source>
</evidence>
<dbReference type="PANTHER" id="PTHR43798:SF33">
    <property type="entry name" value="HYDROLASE, PUTATIVE (AFU_ORTHOLOGUE AFUA_2G14860)-RELATED"/>
    <property type="match status" value="1"/>
</dbReference>
<dbReference type="InterPro" id="IPR029058">
    <property type="entry name" value="AB_hydrolase_fold"/>
</dbReference>
<dbReference type="Proteomes" id="UP000186955">
    <property type="component" value="Unassembled WGS sequence"/>
</dbReference>
<evidence type="ECO:0000259" key="1">
    <source>
        <dbReference type="Pfam" id="PF12697"/>
    </source>
</evidence>
<dbReference type="GO" id="GO:0016020">
    <property type="term" value="C:membrane"/>
    <property type="evidence" value="ECO:0007669"/>
    <property type="project" value="TreeGrafter"/>
</dbReference>
<evidence type="ECO:0000313" key="3">
    <source>
        <dbReference type="Proteomes" id="UP000186955"/>
    </source>
</evidence>
<comment type="caution">
    <text evidence="2">The sequence shown here is derived from an EMBL/GenBank/DDBJ whole genome shotgun (WGS) entry which is preliminary data.</text>
</comment>
<dbReference type="InterPro" id="IPR050266">
    <property type="entry name" value="AB_hydrolase_sf"/>
</dbReference>
<dbReference type="STRING" id="1316194.A0A1Q5U205"/>
<dbReference type="PANTHER" id="PTHR43798">
    <property type="entry name" value="MONOACYLGLYCEROL LIPASE"/>
    <property type="match status" value="1"/>
</dbReference>
<dbReference type="AlphaFoldDB" id="A0A1Q5U205"/>
<sequence length="329" mass="36292">MNTAPQDWATDTGSAMVSIGTHSLYISISGPPRTPQDPLVVILAGAGDVATSYTALSPLVAQFSRILIYDRTGLGRSEPRPSLARSTNPTTSTAVTAAEELHSLLLATNLRSPLVLVAHSYGAIIAREYLHLYNDQVAGIVFADGSTERQCDYFQLPDANINAVLGDLKVAQVTGLRADSKLSRDEWRNRAIDIARGVAAAQVEVDSYVDVCRTLADKKQFQNRAMGERPVSVIRCNSARDYERIYEKGVEVGNGTPLQQRGFRDLLDRWEAIDKELKEEQLRLSSTTHLVHLPDCGHNVHLIRPDIVADEIRWVLDQLRNPRGDALKL</sequence>
<gene>
    <name evidence="2" type="ORF">PENSUB_6502</name>
</gene>
<dbReference type="EMBL" id="MNBE01000598">
    <property type="protein sequence ID" value="OKP06512.1"/>
    <property type="molecule type" value="Genomic_DNA"/>
</dbReference>
<dbReference type="GO" id="GO:0072330">
    <property type="term" value="P:monocarboxylic acid biosynthetic process"/>
    <property type="evidence" value="ECO:0007669"/>
    <property type="project" value="UniProtKB-ARBA"/>
</dbReference>
<accession>A0A1Q5U205</accession>
<dbReference type="InterPro" id="IPR000073">
    <property type="entry name" value="AB_hydrolase_1"/>
</dbReference>
<dbReference type="Gene3D" id="3.40.50.1820">
    <property type="entry name" value="alpha/beta hydrolase"/>
    <property type="match status" value="1"/>
</dbReference>
<dbReference type="OrthoDB" id="294702at2759"/>
<name>A0A1Q5U205_9EURO</name>
<dbReference type="SUPFAM" id="SSF53474">
    <property type="entry name" value="alpha/beta-Hydrolases"/>
    <property type="match status" value="1"/>
</dbReference>
<protein>
    <recommendedName>
        <fullName evidence="1">AB hydrolase-1 domain-containing protein</fullName>
    </recommendedName>
</protein>
<dbReference type="GO" id="GO:0017000">
    <property type="term" value="P:antibiotic biosynthetic process"/>
    <property type="evidence" value="ECO:0007669"/>
    <property type="project" value="UniProtKB-ARBA"/>
</dbReference>
<organism evidence="2 3">
    <name type="scientific">Penicillium subrubescens</name>
    <dbReference type="NCBI Taxonomy" id="1316194"/>
    <lineage>
        <taxon>Eukaryota</taxon>
        <taxon>Fungi</taxon>
        <taxon>Dikarya</taxon>
        <taxon>Ascomycota</taxon>
        <taxon>Pezizomycotina</taxon>
        <taxon>Eurotiomycetes</taxon>
        <taxon>Eurotiomycetidae</taxon>
        <taxon>Eurotiales</taxon>
        <taxon>Aspergillaceae</taxon>
        <taxon>Penicillium</taxon>
    </lineage>
</organism>